<dbReference type="Proteomes" id="UP000198284">
    <property type="component" value="Unassembled WGS sequence"/>
</dbReference>
<feature type="transmembrane region" description="Helical" evidence="1">
    <location>
        <begin position="232"/>
        <end position="258"/>
    </location>
</feature>
<evidence type="ECO:0000256" key="1">
    <source>
        <dbReference type="SAM" id="Phobius"/>
    </source>
</evidence>
<keyword evidence="1" id="KW-1133">Transmembrane helix</keyword>
<keyword evidence="3" id="KW-1185">Reference proteome</keyword>
<evidence type="ECO:0000313" key="2">
    <source>
        <dbReference type="EMBL" id="SNS96666.1"/>
    </source>
</evidence>
<feature type="transmembrane region" description="Helical" evidence="1">
    <location>
        <begin position="84"/>
        <end position="102"/>
    </location>
</feature>
<keyword evidence="1" id="KW-0812">Transmembrane</keyword>
<feature type="transmembrane region" description="Helical" evidence="1">
    <location>
        <begin position="122"/>
        <end position="141"/>
    </location>
</feature>
<gene>
    <name evidence="2" type="ORF">SAMN06265795_110106</name>
</gene>
<proteinExistence type="predicted"/>
<reference evidence="2 3" key="1">
    <citation type="submission" date="2017-06" db="EMBL/GenBank/DDBJ databases">
        <authorList>
            <person name="Kim H.J."/>
            <person name="Triplett B.A."/>
        </authorList>
    </citation>
    <scope>NUCLEOTIDE SEQUENCE [LARGE SCALE GENOMIC DNA]</scope>
    <source>
        <strain evidence="2 3">U15</strain>
    </source>
</reference>
<feature type="transmembrane region" description="Helical" evidence="1">
    <location>
        <begin position="301"/>
        <end position="326"/>
    </location>
</feature>
<dbReference type="InterPro" id="IPR025291">
    <property type="entry name" value="DUF4153"/>
</dbReference>
<name>A0A239ISA8_9BURK</name>
<protein>
    <recommendedName>
        <fullName evidence="4">DUF4153 domain-containing protein</fullName>
    </recommendedName>
</protein>
<feature type="transmembrane region" description="Helical" evidence="1">
    <location>
        <begin position="202"/>
        <end position="220"/>
    </location>
</feature>
<sequence length="609" mass="67189">MPTLAADQEAPLPESAVTAREGWLRLLTGGLQGLLLYVLYFSATSDWWSPANQILFAPLLLVSLFAPILLIVSLGHLRRRPASIWLAIAAVIIASLGVYDIWRGDTAASTLSSRGNVSFPSTLLVFFLAIGFFIAHSLLLSGVQDKRHIARYATHFENAWKLIIQLGFSYAFVGVLWGALFLGALLFSLIKLDFLRDLLEKSWFAIPVTTLGFSCALHITDVRPAIVQGIRSLLLVLLSWILPVATLIVLGFLVSLPVAGLQPLWETKSATAILLGAAAMLVVLINAAFQNGEVSSAISRIVRISARLAALALLPVVALAIYALYLRVHEHGWTTDRIIAASFLLVATCYALGYAISVFHPVWMRSVARTNMATAYLILVELLALFSPLFDPARISVNSQLARLRGGRIAAAEFDYEYLRFQGARYGREALEQLLQAQGTDAETIRRKAQAALMKKNRWDKQEGASVSSDQLSRNITVWPKNERLPFAYTSQQWAASDQAWQLPTCLRSPQSKCDAFMLDITGDGKNDILLLPAEKHVSGAIFVEGADHSWWLFGTLPLALTGCDSFREKLIAGDYRLEPVRTRQLRVGNQSIEVHKQYRSSNVTCPSE</sequence>
<dbReference type="EMBL" id="FZOT01000010">
    <property type="protein sequence ID" value="SNS96666.1"/>
    <property type="molecule type" value="Genomic_DNA"/>
</dbReference>
<feature type="transmembrane region" description="Helical" evidence="1">
    <location>
        <begin position="371"/>
        <end position="390"/>
    </location>
</feature>
<feature type="transmembrane region" description="Helical" evidence="1">
    <location>
        <begin position="23"/>
        <end position="43"/>
    </location>
</feature>
<dbReference type="AlphaFoldDB" id="A0A239ISA8"/>
<evidence type="ECO:0000313" key="3">
    <source>
        <dbReference type="Proteomes" id="UP000198284"/>
    </source>
</evidence>
<keyword evidence="1" id="KW-0472">Membrane</keyword>
<feature type="transmembrane region" description="Helical" evidence="1">
    <location>
        <begin position="338"/>
        <end position="359"/>
    </location>
</feature>
<dbReference type="Pfam" id="PF13687">
    <property type="entry name" value="DUF4153"/>
    <property type="match status" value="1"/>
</dbReference>
<feature type="transmembrane region" description="Helical" evidence="1">
    <location>
        <begin position="270"/>
        <end position="289"/>
    </location>
</feature>
<organism evidence="2 3">
    <name type="scientific">Noviherbaspirillum humi</name>
    <dbReference type="NCBI Taxonomy" id="1688639"/>
    <lineage>
        <taxon>Bacteria</taxon>
        <taxon>Pseudomonadati</taxon>
        <taxon>Pseudomonadota</taxon>
        <taxon>Betaproteobacteria</taxon>
        <taxon>Burkholderiales</taxon>
        <taxon>Oxalobacteraceae</taxon>
        <taxon>Noviherbaspirillum</taxon>
    </lineage>
</organism>
<accession>A0A239ISA8</accession>
<feature type="transmembrane region" description="Helical" evidence="1">
    <location>
        <begin position="55"/>
        <end position="77"/>
    </location>
</feature>
<feature type="transmembrane region" description="Helical" evidence="1">
    <location>
        <begin position="162"/>
        <end position="190"/>
    </location>
</feature>
<evidence type="ECO:0008006" key="4">
    <source>
        <dbReference type="Google" id="ProtNLM"/>
    </source>
</evidence>